<dbReference type="InterPro" id="IPR010918">
    <property type="entry name" value="PurM-like_C_dom"/>
</dbReference>
<evidence type="ECO:0000259" key="11">
    <source>
        <dbReference type="Pfam" id="PF18072"/>
    </source>
</evidence>
<evidence type="ECO:0000256" key="8">
    <source>
        <dbReference type="HAMAP-Rule" id="MF_00420"/>
    </source>
</evidence>
<dbReference type="CDD" id="cd02203">
    <property type="entry name" value="PurL_repeat1"/>
    <property type="match status" value="1"/>
</dbReference>
<dbReference type="CDD" id="cd02204">
    <property type="entry name" value="PurL_repeat2"/>
    <property type="match status" value="1"/>
</dbReference>
<sequence>MPLSTEEVEEIREILGREPTEEELAMFEAQWSEHCSYKSSRLLLKLLPTEGRHVVVGPGRDAPAVKLFKDFAIVFKIESHNHPSAVDPYDGAATGIGGIVRDILTLGAKPVALLDMLYMGEPWDPHANWLIRGIVKGISDYGNRIGVPTLAGDTWFDTSFNTQPLVNVACVGIAPLSILVLGSPKPGDLIIIMGNATGRDGLLGSSFASKPLAEDTDKEIGAVQVGDPLTEKLLIDSLQILVSRGLVRYVKDLGGGGLTTAISETCADHGLGAVIELEKLHTRQKLTPLELLVSESQERMLIAVEPSKLREVEEVLRSHDVTYSVIGHFTGDGVIRVFYNKTRVAEVPAKELARPRAVRRASHPPTEALKGLKPLYSLPPEPSYEEALVKLLSSPNIASKRWIYEQYDHEVGVRTVVKPGLGDAAVLRLLDGSSRGFAVKGDANPRYTSIDPFNGAANSVAECFRNLVAVGAKPIAIVDELNAGNPEKPEHFWYFEMMLKGVAWITEELRLPVVGGKVSFYNEDYRGRQVKPTTTIVGVGRVDDVSKAMTMDLKESGSLIAVIGVTYPELGGSEYLFKLFGIEEGEIPRPRPASELRNASFILKAVRLGLLNAVHDISVGGLAVALAEMAVLGNLGVEVSIDSVYARGVQRVDELLFSETQARYVVEVKSGRVEELKKLAQKLGVRVSIVGRALDKPIFTLSKSSKTILSVDLDLLKDAYNSLERAIEGGA</sequence>
<comment type="pathway">
    <text evidence="8">Purine metabolism; IMP biosynthesis via de novo pathway; 5-amino-1-(5-phospho-D-ribosyl)imidazole from N(2)-formyl-N(1)-(5-phospho-D-ribosyl)glycinamide: step 1/2.</text>
</comment>
<feature type="domain" description="Phosphoribosylformylglycinamidine synthase linker" evidence="11">
    <location>
        <begin position="2"/>
        <end position="38"/>
    </location>
</feature>
<dbReference type="GO" id="GO:0005524">
    <property type="term" value="F:ATP binding"/>
    <property type="evidence" value="ECO:0007669"/>
    <property type="project" value="UniProtKB-UniRule"/>
</dbReference>
<comment type="caution">
    <text evidence="8">Lacks conserved residue(s) required for the propagation of feature annotation.</text>
</comment>
<comment type="subunit">
    <text evidence="8">Monomer. Part of the FGAM synthase complex composed of 1 PurL, 1 PurQ and 2 PurS subunits.</text>
</comment>
<evidence type="ECO:0000256" key="1">
    <source>
        <dbReference type="ARBA" id="ARBA00022490"/>
    </source>
</evidence>
<gene>
    <name evidence="8 12" type="primary">purL</name>
    <name evidence="12" type="ORF">ENV14_08180</name>
</gene>
<evidence type="ECO:0000256" key="4">
    <source>
        <dbReference type="ARBA" id="ARBA00022741"/>
    </source>
</evidence>
<keyword evidence="2 8" id="KW-0436">Ligase</keyword>
<keyword evidence="7 8" id="KW-0460">Magnesium</keyword>
<dbReference type="InterPro" id="IPR036921">
    <property type="entry name" value="PurM-like_N_sf"/>
</dbReference>
<dbReference type="Gene3D" id="3.30.1330.10">
    <property type="entry name" value="PurM-like, N-terminal domain"/>
    <property type="match status" value="2"/>
</dbReference>
<keyword evidence="5 8" id="KW-0658">Purine biosynthesis</keyword>
<evidence type="ECO:0000259" key="10">
    <source>
        <dbReference type="Pfam" id="PF02769"/>
    </source>
</evidence>
<evidence type="ECO:0000256" key="5">
    <source>
        <dbReference type="ARBA" id="ARBA00022755"/>
    </source>
</evidence>
<dbReference type="GO" id="GO:0004642">
    <property type="term" value="F:phosphoribosylformylglycinamidine synthase activity"/>
    <property type="evidence" value="ECO:0007669"/>
    <property type="project" value="UniProtKB-UniRule"/>
</dbReference>
<dbReference type="EC" id="6.3.5.3" evidence="8"/>
<dbReference type="InterPro" id="IPR036676">
    <property type="entry name" value="PurM-like_C_sf"/>
</dbReference>
<feature type="domain" description="PurM-like N-terminal" evidence="9">
    <location>
        <begin position="60"/>
        <end position="174"/>
    </location>
</feature>
<evidence type="ECO:0000256" key="7">
    <source>
        <dbReference type="ARBA" id="ARBA00022842"/>
    </source>
</evidence>
<dbReference type="GO" id="GO:0005737">
    <property type="term" value="C:cytoplasm"/>
    <property type="evidence" value="ECO:0007669"/>
    <property type="project" value="UniProtKB-SubCell"/>
</dbReference>
<feature type="binding site" evidence="8">
    <location>
        <position position="224"/>
    </location>
    <ligand>
        <name>substrate</name>
    </ligand>
</feature>
<dbReference type="EMBL" id="DTFF01000066">
    <property type="protein sequence ID" value="HGI88344.1"/>
    <property type="molecule type" value="Genomic_DNA"/>
</dbReference>
<evidence type="ECO:0000256" key="3">
    <source>
        <dbReference type="ARBA" id="ARBA00022723"/>
    </source>
</evidence>
<dbReference type="HAMAP" id="MF_00420">
    <property type="entry name" value="PurL_2"/>
    <property type="match status" value="1"/>
</dbReference>
<keyword evidence="6 8" id="KW-0067">ATP-binding</keyword>
<protein>
    <recommendedName>
        <fullName evidence="8">Phosphoribosylformylglycinamidine synthase subunit PurL</fullName>
        <shortName evidence="8">FGAM synthase</shortName>
        <ecNumber evidence="8">6.3.5.3</ecNumber>
    </recommendedName>
    <alternativeName>
        <fullName evidence="8">Formylglycinamide ribonucleotide amidotransferase subunit II</fullName>
        <shortName evidence="8">FGAR amidotransferase II</shortName>
        <shortName evidence="8">FGAR-AT II</shortName>
    </alternativeName>
    <alternativeName>
        <fullName evidence="8">Glutamine amidotransferase PurL</fullName>
    </alternativeName>
    <alternativeName>
        <fullName evidence="8">Phosphoribosylformylglycinamidine synthase subunit II</fullName>
    </alternativeName>
</protein>
<feature type="binding site" evidence="8">
    <location>
        <position position="78"/>
    </location>
    <ligand>
        <name>Mg(2+)</name>
        <dbReference type="ChEBI" id="CHEBI:18420"/>
        <label>1</label>
    </ligand>
</feature>
<dbReference type="NCBIfam" id="TIGR01736">
    <property type="entry name" value="FGAM_synth_II"/>
    <property type="match status" value="1"/>
</dbReference>
<keyword evidence="3 8" id="KW-0479">Metal-binding</keyword>
<dbReference type="PIRSF" id="PIRSF001587">
    <property type="entry name" value="FGAM_synthase_II"/>
    <property type="match status" value="1"/>
</dbReference>
<feature type="domain" description="PurM-like N-terminal" evidence="9">
    <location>
        <begin position="423"/>
        <end position="541"/>
    </location>
</feature>
<feature type="binding site" evidence="8">
    <location>
        <position position="76"/>
    </location>
    <ligand>
        <name>ATP</name>
        <dbReference type="ChEBI" id="CHEBI:30616"/>
    </ligand>
</feature>
<dbReference type="UniPathway" id="UPA00074">
    <property type="reaction ID" value="UER00128"/>
</dbReference>
<accession>A0A7C4FEW5</accession>
<keyword evidence="4 8" id="KW-0547">Nucleotide-binding</keyword>
<feature type="binding site" evidence="8">
    <location>
        <position position="516"/>
    </location>
    <ligand>
        <name>ATP</name>
        <dbReference type="ChEBI" id="CHEBI:30616"/>
    </ligand>
</feature>
<feature type="binding site" evidence="8">
    <location>
        <position position="37"/>
    </location>
    <ligand>
        <name>ATP</name>
        <dbReference type="ChEBI" id="CHEBI:30616"/>
    </ligand>
</feature>
<comment type="subcellular location">
    <subcellularLocation>
        <location evidence="8">Cytoplasm</location>
    </subcellularLocation>
</comment>
<dbReference type="InterPro" id="IPR016188">
    <property type="entry name" value="PurM-like_N"/>
</dbReference>
<dbReference type="Pfam" id="PF18072">
    <property type="entry name" value="FGAR-AT_linker"/>
    <property type="match status" value="1"/>
</dbReference>
<dbReference type="NCBIfam" id="NF002290">
    <property type="entry name" value="PRK01213.1"/>
    <property type="match status" value="1"/>
</dbReference>
<name>A0A7C4FEW5_9CREN</name>
<dbReference type="GO" id="GO:0006189">
    <property type="term" value="P:'de novo' IMP biosynthetic process"/>
    <property type="evidence" value="ECO:0007669"/>
    <property type="project" value="UniProtKB-UniRule"/>
</dbReference>
<feature type="binding site" evidence="8">
    <location>
        <position position="252"/>
    </location>
    <ligand>
        <name>Mg(2+)</name>
        <dbReference type="ChEBI" id="CHEBI:18420"/>
        <label>2</label>
    </ligand>
</feature>
<feature type="active site" description="Proton acceptor" evidence="8">
    <location>
        <position position="80"/>
    </location>
</feature>
<comment type="function">
    <text evidence="8">Part of the phosphoribosylformylglycinamidine synthase complex involved in the purines biosynthetic pathway. Catalyzes the ATP-dependent conversion of formylglycinamide ribonucleotide (FGAR) and glutamine to yield formylglycinamidine ribonucleotide (FGAM) and glutamate. The FGAM synthase complex is composed of three subunits. PurQ produces an ammonia molecule by converting glutamine to glutamate. PurL transfers the ammonia molecule to FGAR to form FGAM in an ATP-dependent manner. PurS interacts with PurQ and PurL and is thought to assist in the transfer of the ammonia molecule from PurQ to PurL.</text>
</comment>
<feature type="domain" description="PurM-like C-terminal" evidence="10">
    <location>
        <begin position="185"/>
        <end position="339"/>
    </location>
</feature>
<dbReference type="PANTHER" id="PTHR43555">
    <property type="entry name" value="PHOSPHORIBOSYLFORMYLGLYCINAMIDINE SYNTHASE SUBUNIT PURL"/>
    <property type="match status" value="1"/>
</dbReference>
<reference evidence="12" key="1">
    <citation type="journal article" date="2020" name="mSystems">
        <title>Genome- and Community-Level Interaction Insights into Carbon Utilization and Element Cycling Functions of Hydrothermarchaeota in Hydrothermal Sediment.</title>
        <authorList>
            <person name="Zhou Z."/>
            <person name="Liu Y."/>
            <person name="Xu W."/>
            <person name="Pan J."/>
            <person name="Luo Z.H."/>
            <person name="Li M."/>
        </authorList>
    </citation>
    <scope>NUCLEOTIDE SEQUENCE [LARGE SCALE GENOMIC DNA]</scope>
    <source>
        <strain evidence="12">SpSt-732</strain>
    </source>
</reference>
<evidence type="ECO:0000313" key="12">
    <source>
        <dbReference type="EMBL" id="HGI88344.1"/>
    </source>
</evidence>
<proteinExistence type="inferred from homology"/>
<feature type="binding site" evidence="8">
    <location>
        <position position="479"/>
    </location>
    <ligand>
        <name>ATP</name>
        <dbReference type="ChEBI" id="CHEBI:30616"/>
    </ligand>
</feature>
<evidence type="ECO:0000256" key="2">
    <source>
        <dbReference type="ARBA" id="ARBA00022598"/>
    </source>
</evidence>
<feature type="active site" evidence="8">
    <location>
        <position position="34"/>
    </location>
</feature>
<feature type="binding site" evidence="8">
    <location>
        <position position="101"/>
    </location>
    <ligand>
        <name>substrate</name>
    </ligand>
</feature>
<dbReference type="GO" id="GO:0000287">
    <property type="term" value="F:magnesium ion binding"/>
    <property type="evidence" value="ECO:0007669"/>
    <property type="project" value="UniProtKB-UniRule"/>
</dbReference>
<comment type="caution">
    <text evidence="12">The sequence shown here is derived from an EMBL/GenBank/DDBJ whole genome shotgun (WGS) entry which is preliminary data.</text>
</comment>
<feature type="domain" description="PurM-like C-terminal" evidence="10">
    <location>
        <begin position="557"/>
        <end position="699"/>
    </location>
</feature>
<evidence type="ECO:0000259" key="9">
    <source>
        <dbReference type="Pfam" id="PF00586"/>
    </source>
</evidence>
<feature type="binding site" evidence="8">
    <location>
        <position position="102"/>
    </location>
    <ligand>
        <name>Mg(2+)</name>
        <dbReference type="ChEBI" id="CHEBI:18420"/>
        <label>2</label>
    </ligand>
</feature>
<dbReference type="Gene3D" id="3.90.650.10">
    <property type="entry name" value="PurM-like C-terminal domain"/>
    <property type="match status" value="2"/>
</dbReference>
<dbReference type="InterPro" id="IPR010074">
    <property type="entry name" value="PRibForGlyAmidine_synth_PurL"/>
</dbReference>
<comment type="catalytic activity">
    <reaction evidence="8">
        <text>N(2)-formyl-N(1)-(5-phospho-beta-D-ribosyl)glycinamide + L-glutamine + ATP + H2O = 2-formamido-N(1)-(5-O-phospho-beta-D-ribosyl)acetamidine + L-glutamate + ADP + phosphate + H(+)</text>
        <dbReference type="Rhea" id="RHEA:17129"/>
        <dbReference type="ChEBI" id="CHEBI:15377"/>
        <dbReference type="ChEBI" id="CHEBI:15378"/>
        <dbReference type="ChEBI" id="CHEBI:29985"/>
        <dbReference type="ChEBI" id="CHEBI:30616"/>
        <dbReference type="ChEBI" id="CHEBI:43474"/>
        <dbReference type="ChEBI" id="CHEBI:58359"/>
        <dbReference type="ChEBI" id="CHEBI:147286"/>
        <dbReference type="ChEBI" id="CHEBI:147287"/>
        <dbReference type="ChEBI" id="CHEBI:456216"/>
        <dbReference type="EC" id="6.3.5.3"/>
    </reaction>
</comment>
<feature type="binding site" evidence="8">
    <location>
        <begin position="295"/>
        <end position="297"/>
    </location>
    <ligand>
        <name>substrate</name>
    </ligand>
</feature>
<dbReference type="Pfam" id="PF02769">
    <property type="entry name" value="AIRS_C"/>
    <property type="match status" value="2"/>
</dbReference>
<dbReference type="InterPro" id="IPR041609">
    <property type="entry name" value="PurL_linker"/>
</dbReference>
<evidence type="ECO:0000256" key="6">
    <source>
        <dbReference type="ARBA" id="ARBA00022840"/>
    </source>
</evidence>
<dbReference type="AlphaFoldDB" id="A0A7C4FEW5"/>
<dbReference type="Pfam" id="PF00586">
    <property type="entry name" value="AIRS"/>
    <property type="match status" value="2"/>
</dbReference>
<feature type="binding site" evidence="8">
    <location>
        <position position="519"/>
    </location>
    <ligand>
        <name>substrate</name>
    </ligand>
</feature>
<keyword evidence="1 8" id="KW-0963">Cytoplasm</keyword>
<feature type="binding site" evidence="8">
    <location>
        <begin position="79"/>
        <end position="82"/>
    </location>
    <ligand>
        <name>substrate</name>
    </ligand>
</feature>
<comment type="similarity">
    <text evidence="8">Belongs to the FGAMS family.</text>
</comment>
<dbReference type="PANTHER" id="PTHR43555:SF1">
    <property type="entry name" value="PHOSPHORIBOSYLFORMYLGLYCINAMIDINE SYNTHASE SUBUNIT PURL"/>
    <property type="match status" value="1"/>
</dbReference>
<dbReference type="SUPFAM" id="SSF56042">
    <property type="entry name" value="PurM C-terminal domain-like"/>
    <property type="match status" value="2"/>
</dbReference>
<dbReference type="SUPFAM" id="SSF55326">
    <property type="entry name" value="PurM N-terminal domain-like"/>
    <property type="match status" value="2"/>
</dbReference>
<organism evidence="12">
    <name type="scientific">Ignisphaera aggregans</name>
    <dbReference type="NCBI Taxonomy" id="334771"/>
    <lineage>
        <taxon>Archaea</taxon>
        <taxon>Thermoproteota</taxon>
        <taxon>Thermoprotei</taxon>
        <taxon>Desulfurococcales</taxon>
        <taxon>Desulfurococcaceae</taxon>
        <taxon>Ignisphaera</taxon>
    </lineage>
</organism>